<keyword evidence="9" id="KW-0282">Flagellum</keyword>
<dbReference type="NCBIfam" id="TIGR01400">
    <property type="entry name" value="fliR"/>
    <property type="match status" value="1"/>
</dbReference>
<keyword evidence="9" id="KW-0966">Cell projection</keyword>
<keyword evidence="6 8" id="KW-0472">Membrane</keyword>
<keyword evidence="4 8" id="KW-0812">Transmembrane</keyword>
<evidence type="ECO:0000256" key="5">
    <source>
        <dbReference type="ARBA" id="ARBA00022989"/>
    </source>
</evidence>
<dbReference type="GO" id="GO:0005886">
    <property type="term" value="C:plasma membrane"/>
    <property type="evidence" value="ECO:0007669"/>
    <property type="project" value="UniProtKB-SubCell"/>
</dbReference>
<evidence type="ECO:0000256" key="2">
    <source>
        <dbReference type="ARBA" id="ARBA00004651"/>
    </source>
</evidence>
<feature type="transmembrane region" description="Helical" evidence="8">
    <location>
        <begin position="79"/>
        <end position="99"/>
    </location>
</feature>
<dbReference type="AlphaFoldDB" id="A0A1J5THW3"/>
<evidence type="ECO:0000256" key="6">
    <source>
        <dbReference type="ARBA" id="ARBA00023136"/>
    </source>
</evidence>
<proteinExistence type="predicted"/>
<evidence type="ECO:0000256" key="1">
    <source>
        <dbReference type="ARBA" id="ARBA00004117"/>
    </source>
</evidence>
<organism evidence="9">
    <name type="scientific">mine drainage metagenome</name>
    <dbReference type="NCBI Taxonomy" id="410659"/>
    <lineage>
        <taxon>unclassified sequences</taxon>
        <taxon>metagenomes</taxon>
        <taxon>ecological metagenomes</taxon>
    </lineage>
</organism>
<reference evidence="9" key="1">
    <citation type="submission" date="2016-10" db="EMBL/GenBank/DDBJ databases">
        <title>Sequence of Gallionella enrichment culture.</title>
        <authorList>
            <person name="Poehlein A."/>
            <person name="Muehling M."/>
            <person name="Daniel R."/>
        </authorList>
    </citation>
    <scope>NUCLEOTIDE SEQUENCE</scope>
</reference>
<sequence length="263" mass="27732">MISFTSAQLTAWLATFIFPLARILALIASSPIFGNKEIPARIKVGLALAITFVIAPTLVIPADLDPVSAQGLLVLVEQIVAGVIMGFSIQIIFAAVEMAGDLAGMQMGLGFASFYDPQNASFTPVVAQFLGIIAALVFLAADGHLYMLSALADSFRDFPIGAGIPPSAKAFRTMAEWGGSLFSLALQFALPLIGALLIANLALGILTRSAPQLNIFAVGFPITLAVGFATLMLTIPYLAPLMEYFTRSGLDTISRIMLQLGAH</sequence>
<evidence type="ECO:0000256" key="3">
    <source>
        <dbReference type="ARBA" id="ARBA00022475"/>
    </source>
</evidence>
<feature type="transmembrane region" description="Helical" evidence="8">
    <location>
        <begin position="40"/>
        <end position="59"/>
    </location>
</feature>
<keyword evidence="7" id="KW-0975">Bacterial flagellum</keyword>
<dbReference type="GO" id="GO:0006605">
    <property type="term" value="P:protein targeting"/>
    <property type="evidence" value="ECO:0007669"/>
    <property type="project" value="InterPro"/>
</dbReference>
<feature type="transmembrane region" description="Helical" evidence="8">
    <location>
        <begin position="12"/>
        <end position="33"/>
    </location>
</feature>
<feature type="transmembrane region" description="Helical" evidence="8">
    <location>
        <begin position="120"/>
        <end position="141"/>
    </location>
</feature>
<dbReference type="EMBL" id="MLJW01000008">
    <property type="protein sequence ID" value="OIR15901.1"/>
    <property type="molecule type" value="Genomic_DNA"/>
</dbReference>
<name>A0A1J5THW3_9ZZZZ</name>
<dbReference type="Pfam" id="PF01311">
    <property type="entry name" value="Bac_export_1"/>
    <property type="match status" value="1"/>
</dbReference>
<evidence type="ECO:0000256" key="7">
    <source>
        <dbReference type="ARBA" id="ARBA00023143"/>
    </source>
</evidence>
<dbReference type="PANTHER" id="PTHR30065">
    <property type="entry name" value="FLAGELLAR BIOSYNTHETIC PROTEIN FLIR"/>
    <property type="match status" value="1"/>
</dbReference>
<accession>A0A1J5THW3</accession>
<dbReference type="InterPro" id="IPR006303">
    <property type="entry name" value="FliR"/>
</dbReference>
<dbReference type="PRINTS" id="PR00953">
    <property type="entry name" value="TYPE3IMRPROT"/>
</dbReference>
<evidence type="ECO:0000313" key="9">
    <source>
        <dbReference type="EMBL" id="OIR15901.1"/>
    </source>
</evidence>
<dbReference type="PANTHER" id="PTHR30065:SF8">
    <property type="entry name" value="FLAGELLAR BIOSYNTHETIC PROTEIN FLIR"/>
    <property type="match status" value="1"/>
</dbReference>
<comment type="caution">
    <text evidence="9">The sequence shown here is derived from an EMBL/GenBank/DDBJ whole genome shotgun (WGS) entry which is preliminary data.</text>
</comment>
<evidence type="ECO:0000256" key="4">
    <source>
        <dbReference type="ARBA" id="ARBA00022692"/>
    </source>
</evidence>
<feature type="transmembrane region" description="Helical" evidence="8">
    <location>
        <begin position="215"/>
        <end position="239"/>
    </location>
</feature>
<keyword evidence="5 8" id="KW-1133">Transmembrane helix</keyword>
<dbReference type="GO" id="GO:0044780">
    <property type="term" value="P:bacterial-type flagellum assembly"/>
    <property type="evidence" value="ECO:0007669"/>
    <property type="project" value="InterPro"/>
</dbReference>
<dbReference type="GO" id="GO:0009425">
    <property type="term" value="C:bacterial-type flagellum basal body"/>
    <property type="evidence" value="ECO:0007669"/>
    <property type="project" value="UniProtKB-SubCell"/>
</dbReference>
<evidence type="ECO:0000256" key="8">
    <source>
        <dbReference type="SAM" id="Phobius"/>
    </source>
</evidence>
<gene>
    <name evidence="9" type="primary">fliR_1</name>
    <name evidence="9" type="ORF">GALL_34020</name>
</gene>
<dbReference type="InterPro" id="IPR002010">
    <property type="entry name" value="T3SS_IM_R"/>
</dbReference>
<keyword evidence="3" id="KW-1003">Cell membrane</keyword>
<comment type="subcellular location">
    <subcellularLocation>
        <location evidence="1">Bacterial flagellum basal body</location>
    </subcellularLocation>
    <subcellularLocation>
        <location evidence="2">Cell membrane</location>
        <topology evidence="2">Multi-pass membrane protein</topology>
    </subcellularLocation>
</comment>
<keyword evidence="9" id="KW-0969">Cilium</keyword>
<feature type="transmembrane region" description="Helical" evidence="8">
    <location>
        <begin position="181"/>
        <end position="203"/>
    </location>
</feature>
<protein>
    <submittedName>
        <fullName evidence="9">Flagellar biosynthetic protein FliR</fullName>
    </submittedName>
</protein>